<comment type="caution">
    <text evidence="2">The sequence shown here is derived from an EMBL/GenBank/DDBJ whole genome shotgun (WGS) entry which is preliminary data.</text>
</comment>
<feature type="region of interest" description="Disordered" evidence="1">
    <location>
        <begin position="1"/>
        <end position="23"/>
    </location>
</feature>
<dbReference type="AlphaFoldDB" id="A0A844XC56"/>
<gene>
    <name evidence="2" type="ORF">GRF63_05190</name>
</gene>
<dbReference type="Proteomes" id="UP000461409">
    <property type="component" value="Unassembled WGS sequence"/>
</dbReference>
<evidence type="ECO:0000313" key="3">
    <source>
        <dbReference type="Proteomes" id="UP000461409"/>
    </source>
</evidence>
<feature type="compositionally biased region" description="Pro residues" evidence="1">
    <location>
        <begin position="104"/>
        <end position="115"/>
    </location>
</feature>
<feature type="compositionally biased region" description="Basic and acidic residues" evidence="1">
    <location>
        <begin position="79"/>
        <end position="88"/>
    </location>
</feature>
<feature type="compositionally biased region" description="Basic and acidic residues" evidence="1">
    <location>
        <begin position="1"/>
        <end position="19"/>
    </location>
</feature>
<feature type="region of interest" description="Disordered" evidence="1">
    <location>
        <begin position="37"/>
        <end position="115"/>
    </location>
</feature>
<protein>
    <submittedName>
        <fullName evidence="2">Uncharacterized protein</fullName>
    </submittedName>
</protein>
<accession>A0A844XC56</accession>
<proteinExistence type="predicted"/>
<dbReference type="EMBL" id="WUBR01000001">
    <property type="protein sequence ID" value="MWV27292.1"/>
    <property type="molecule type" value="Genomic_DNA"/>
</dbReference>
<sequence>MAGEKGKDDDGWIVQEERQGGAGRFICTKNTRLKVMMTDTQDDAPGSASGDGEAARIDPLQQPLSSEELAGDTVNPGKDGGDEFPDGREDFDEPGRGPSEAPAQPVPELPNLPPD</sequence>
<keyword evidence="3" id="KW-1185">Reference proteome</keyword>
<evidence type="ECO:0000256" key="1">
    <source>
        <dbReference type="SAM" id="MobiDB-lite"/>
    </source>
</evidence>
<dbReference type="RefSeq" id="WP_160484877.1">
    <property type="nucleotide sequence ID" value="NZ_WUBR01000001.1"/>
</dbReference>
<reference evidence="2 3" key="2">
    <citation type="submission" date="2020-02" db="EMBL/GenBank/DDBJ databases">
        <title>Erythrobacter dongmakensis sp. nov., isolated from a tidal mudflat.</title>
        <authorList>
            <person name="Kim I.S."/>
        </authorList>
    </citation>
    <scope>NUCLEOTIDE SEQUENCE [LARGE SCALE GENOMIC DNA]</scope>
    <source>
        <strain evidence="2 3">GH3-10</strain>
    </source>
</reference>
<name>A0A844XC56_9SPHN</name>
<reference evidence="2 3" key="1">
    <citation type="submission" date="2019-12" db="EMBL/GenBank/DDBJ databases">
        <authorList>
            <person name="Lee S.D."/>
        </authorList>
    </citation>
    <scope>NUCLEOTIDE SEQUENCE [LARGE SCALE GENOMIC DNA]</scope>
    <source>
        <strain evidence="2 3">GH3-10</strain>
    </source>
</reference>
<evidence type="ECO:0000313" key="2">
    <source>
        <dbReference type="EMBL" id="MWV27292.1"/>
    </source>
</evidence>
<organism evidence="2 3">
    <name type="scientific">Aurantiacibacter rhizosphaerae</name>
    <dbReference type="NCBI Taxonomy" id="2691582"/>
    <lineage>
        <taxon>Bacteria</taxon>
        <taxon>Pseudomonadati</taxon>
        <taxon>Pseudomonadota</taxon>
        <taxon>Alphaproteobacteria</taxon>
        <taxon>Sphingomonadales</taxon>
        <taxon>Erythrobacteraceae</taxon>
        <taxon>Aurantiacibacter</taxon>
    </lineage>
</organism>